<proteinExistence type="predicted"/>
<dbReference type="AlphaFoldDB" id="A0A8S3GS33"/>
<name>A0A8S3GS33_9BILA</name>
<comment type="caution">
    <text evidence="1">The sequence shown here is derived from an EMBL/GenBank/DDBJ whole genome shotgun (WGS) entry which is preliminary data.</text>
</comment>
<dbReference type="Proteomes" id="UP000681967">
    <property type="component" value="Unassembled WGS sequence"/>
</dbReference>
<protein>
    <submittedName>
        <fullName evidence="1">Uncharacterized protein</fullName>
    </submittedName>
</protein>
<accession>A0A8S3GS33</accession>
<organism evidence="1 2">
    <name type="scientific">Rotaria magnacalcarata</name>
    <dbReference type="NCBI Taxonomy" id="392030"/>
    <lineage>
        <taxon>Eukaryota</taxon>
        <taxon>Metazoa</taxon>
        <taxon>Spiralia</taxon>
        <taxon>Gnathifera</taxon>
        <taxon>Rotifera</taxon>
        <taxon>Eurotatoria</taxon>
        <taxon>Bdelloidea</taxon>
        <taxon>Philodinida</taxon>
        <taxon>Philodinidae</taxon>
        <taxon>Rotaria</taxon>
    </lineage>
</organism>
<dbReference type="EMBL" id="CAJOBH010281007">
    <property type="protein sequence ID" value="CAF5170889.1"/>
    <property type="molecule type" value="Genomic_DNA"/>
</dbReference>
<sequence length="32" mass="3691">MDPYYSSPSSYYYQPSCPVHDTSSSYLTDSYV</sequence>
<gene>
    <name evidence="1" type="ORF">BYL167_LOCUS77263</name>
</gene>
<feature type="non-terminal residue" evidence="1">
    <location>
        <position position="32"/>
    </location>
</feature>
<evidence type="ECO:0000313" key="2">
    <source>
        <dbReference type="Proteomes" id="UP000681967"/>
    </source>
</evidence>
<evidence type="ECO:0000313" key="1">
    <source>
        <dbReference type="EMBL" id="CAF5170889.1"/>
    </source>
</evidence>
<reference evidence="1" key="1">
    <citation type="submission" date="2021-02" db="EMBL/GenBank/DDBJ databases">
        <authorList>
            <person name="Nowell W R."/>
        </authorList>
    </citation>
    <scope>NUCLEOTIDE SEQUENCE</scope>
</reference>